<dbReference type="EMBL" id="CVRI01000004">
    <property type="protein sequence ID" value="CRK87739.1"/>
    <property type="molecule type" value="Genomic_DNA"/>
</dbReference>
<evidence type="ECO:0000313" key="1">
    <source>
        <dbReference type="EMBL" id="CRK87739.1"/>
    </source>
</evidence>
<dbReference type="AlphaFoldDB" id="A0A1J1HIK5"/>
<organism evidence="1 2">
    <name type="scientific">Clunio marinus</name>
    <dbReference type="NCBI Taxonomy" id="568069"/>
    <lineage>
        <taxon>Eukaryota</taxon>
        <taxon>Metazoa</taxon>
        <taxon>Ecdysozoa</taxon>
        <taxon>Arthropoda</taxon>
        <taxon>Hexapoda</taxon>
        <taxon>Insecta</taxon>
        <taxon>Pterygota</taxon>
        <taxon>Neoptera</taxon>
        <taxon>Endopterygota</taxon>
        <taxon>Diptera</taxon>
        <taxon>Nematocera</taxon>
        <taxon>Chironomoidea</taxon>
        <taxon>Chironomidae</taxon>
        <taxon>Clunio</taxon>
    </lineage>
</organism>
<name>A0A1J1HIK5_9DIPT</name>
<accession>A0A1J1HIK5</accession>
<protein>
    <submittedName>
        <fullName evidence="1">CLUMA_CG001529, isoform A</fullName>
    </submittedName>
</protein>
<keyword evidence="2" id="KW-1185">Reference proteome</keyword>
<evidence type="ECO:0000313" key="2">
    <source>
        <dbReference type="Proteomes" id="UP000183832"/>
    </source>
</evidence>
<sequence length="263" mass="29799">MLKTANEWFLELDSAYIKVYSETRDRMERLLSPLGEIFADFKEAFESVPKEDLPEELSKDFTDFFEVVNSTFTNHLPYIASTSVSLLVHTLMPRGSSLTLATVAQSFEMNMATELNTIFEKLSDPTESTSESCKAHILYKFTSNYEAVKTELLDELEFKKKYLGNSFIAADMAIEMLTKDTQVLADKIRVCGISDQETSTRIQCVQDIVDEYATCSSCPYKNVLQNSYMVTVVGGNIYMKVMGVMGKPMTNPFLYEYLKSTCP</sequence>
<reference evidence="1 2" key="1">
    <citation type="submission" date="2015-04" db="EMBL/GenBank/DDBJ databases">
        <authorList>
            <person name="Syromyatnikov M.Y."/>
            <person name="Popov V.N."/>
        </authorList>
    </citation>
    <scope>NUCLEOTIDE SEQUENCE [LARGE SCALE GENOMIC DNA]</scope>
</reference>
<dbReference type="Proteomes" id="UP000183832">
    <property type="component" value="Unassembled WGS sequence"/>
</dbReference>
<proteinExistence type="predicted"/>
<gene>
    <name evidence="1" type="ORF">CLUMA_CG001529</name>
</gene>